<sequence length="256" mass="29463">MYINSEGIIFRQVKATGGRRMILLFTKKYGKISAGSNINEKGRTKSALAMRPFTYGTYELYKNREYYNINSADVKKSFFRIGEDVDKYMQASFVLELTEKMVPEDLPQPRLFNLLIDFLDAMESREKRHETLVLAYEVKALAILGTYPQLDQCTCCGKSEDLRYFSIASGGMMCSDCREKNLENTANKANDTLIYEAKFDIVKILKYFFDTPIKAFEKIALDEKAAESLQAILRKYMSYYLDIGTLKSESIFEGKF</sequence>
<dbReference type="AlphaFoldDB" id="A0A415E701"/>
<comment type="caution">
    <text evidence="9">The sequence shown here is derived from an EMBL/GenBank/DDBJ whole genome shotgun (WGS) entry which is preliminary data.</text>
</comment>
<evidence type="ECO:0000313" key="10">
    <source>
        <dbReference type="Proteomes" id="UP000284841"/>
    </source>
</evidence>
<organism evidence="9 10">
    <name type="scientific">Emergencia timonensis</name>
    <dbReference type="NCBI Taxonomy" id="1776384"/>
    <lineage>
        <taxon>Bacteria</taxon>
        <taxon>Bacillati</taxon>
        <taxon>Bacillota</taxon>
        <taxon>Clostridia</taxon>
        <taxon>Peptostreptococcales</taxon>
        <taxon>Anaerovoracaceae</taxon>
        <taxon>Emergencia</taxon>
    </lineage>
</organism>
<evidence type="ECO:0000256" key="3">
    <source>
        <dbReference type="ARBA" id="ARBA00022763"/>
    </source>
</evidence>
<dbReference type="HAMAP" id="MF_00201">
    <property type="entry name" value="RecO"/>
    <property type="match status" value="1"/>
</dbReference>
<keyword evidence="10" id="KW-1185">Reference proteome</keyword>
<accession>A0A415E701</accession>
<evidence type="ECO:0000256" key="4">
    <source>
        <dbReference type="ARBA" id="ARBA00023172"/>
    </source>
</evidence>
<dbReference type="Pfam" id="PF11967">
    <property type="entry name" value="RecO_N"/>
    <property type="match status" value="1"/>
</dbReference>
<keyword evidence="3 7" id="KW-0227">DNA damage</keyword>
<dbReference type="GeneID" id="83005161"/>
<dbReference type="Proteomes" id="UP000284841">
    <property type="component" value="Unassembled WGS sequence"/>
</dbReference>
<dbReference type="PANTHER" id="PTHR33991">
    <property type="entry name" value="DNA REPAIR PROTEIN RECO"/>
    <property type="match status" value="1"/>
</dbReference>
<dbReference type="EMBL" id="QRMS01000001">
    <property type="protein sequence ID" value="RHJ89494.1"/>
    <property type="molecule type" value="Genomic_DNA"/>
</dbReference>
<evidence type="ECO:0000256" key="2">
    <source>
        <dbReference type="ARBA" id="ARBA00021310"/>
    </source>
</evidence>
<dbReference type="SUPFAM" id="SSF50249">
    <property type="entry name" value="Nucleic acid-binding proteins"/>
    <property type="match status" value="1"/>
</dbReference>
<dbReference type="NCBIfam" id="TIGR00613">
    <property type="entry name" value="reco"/>
    <property type="match status" value="1"/>
</dbReference>
<dbReference type="GO" id="GO:0043590">
    <property type="term" value="C:bacterial nucleoid"/>
    <property type="evidence" value="ECO:0007669"/>
    <property type="project" value="TreeGrafter"/>
</dbReference>
<keyword evidence="4 7" id="KW-0233">DNA recombination</keyword>
<dbReference type="InterPro" id="IPR022572">
    <property type="entry name" value="DNA_rep/recomb_RecO_N"/>
</dbReference>
<dbReference type="GO" id="GO:0006302">
    <property type="term" value="P:double-strand break repair"/>
    <property type="evidence" value="ECO:0007669"/>
    <property type="project" value="TreeGrafter"/>
</dbReference>
<comment type="function">
    <text evidence="7">Involved in DNA repair and RecF pathway recombination.</text>
</comment>
<dbReference type="Pfam" id="PF02565">
    <property type="entry name" value="RecO_C"/>
    <property type="match status" value="1"/>
</dbReference>
<keyword evidence="5 7" id="KW-0234">DNA repair</keyword>
<protein>
    <recommendedName>
        <fullName evidence="2 7">DNA repair protein RecO</fullName>
    </recommendedName>
    <alternativeName>
        <fullName evidence="6 7">Recombination protein O</fullName>
    </alternativeName>
</protein>
<dbReference type="Gene3D" id="1.20.1440.120">
    <property type="entry name" value="Recombination protein O, C-terminal domain"/>
    <property type="match status" value="1"/>
</dbReference>
<evidence type="ECO:0000259" key="8">
    <source>
        <dbReference type="Pfam" id="PF11967"/>
    </source>
</evidence>
<dbReference type="RefSeq" id="WP_067539842.1">
    <property type="nucleotide sequence ID" value="NZ_AP025567.1"/>
</dbReference>
<comment type="similarity">
    <text evidence="1 7">Belongs to the RecO family.</text>
</comment>
<dbReference type="InterPro" id="IPR012340">
    <property type="entry name" value="NA-bd_OB-fold"/>
</dbReference>
<proteinExistence type="inferred from homology"/>
<dbReference type="STRING" id="1776384.GCA_900086585_02841"/>
<dbReference type="InterPro" id="IPR042242">
    <property type="entry name" value="RecO_C"/>
</dbReference>
<gene>
    <name evidence="7 9" type="primary">recO</name>
    <name evidence="9" type="ORF">DW099_02670</name>
</gene>
<name>A0A415E701_9FIRM</name>
<dbReference type="InterPro" id="IPR003717">
    <property type="entry name" value="RecO"/>
</dbReference>
<evidence type="ECO:0000313" key="9">
    <source>
        <dbReference type="EMBL" id="RHJ89494.1"/>
    </source>
</evidence>
<dbReference type="OrthoDB" id="9797083at2"/>
<dbReference type="PANTHER" id="PTHR33991:SF1">
    <property type="entry name" value="DNA REPAIR PROTEIN RECO"/>
    <property type="match status" value="1"/>
</dbReference>
<evidence type="ECO:0000256" key="6">
    <source>
        <dbReference type="ARBA" id="ARBA00033409"/>
    </source>
</evidence>
<dbReference type="GO" id="GO:0006310">
    <property type="term" value="P:DNA recombination"/>
    <property type="evidence" value="ECO:0007669"/>
    <property type="project" value="UniProtKB-UniRule"/>
</dbReference>
<dbReference type="InterPro" id="IPR037278">
    <property type="entry name" value="ARFGAP/RecO"/>
</dbReference>
<evidence type="ECO:0000256" key="5">
    <source>
        <dbReference type="ARBA" id="ARBA00023204"/>
    </source>
</evidence>
<evidence type="ECO:0000256" key="1">
    <source>
        <dbReference type="ARBA" id="ARBA00007452"/>
    </source>
</evidence>
<evidence type="ECO:0000256" key="7">
    <source>
        <dbReference type="HAMAP-Rule" id="MF_00201"/>
    </source>
</evidence>
<dbReference type="SUPFAM" id="SSF57863">
    <property type="entry name" value="ArfGap/RecO-like zinc finger"/>
    <property type="match status" value="1"/>
</dbReference>
<reference evidence="9 10" key="1">
    <citation type="submission" date="2018-08" db="EMBL/GenBank/DDBJ databases">
        <title>A genome reference for cultivated species of the human gut microbiota.</title>
        <authorList>
            <person name="Zou Y."/>
            <person name="Xue W."/>
            <person name="Luo G."/>
        </authorList>
    </citation>
    <scope>NUCLEOTIDE SEQUENCE [LARGE SCALE GENOMIC DNA]</scope>
    <source>
        <strain evidence="9 10">AM07-24</strain>
    </source>
</reference>
<feature type="domain" description="DNA replication/recombination mediator RecO N-terminal" evidence="8">
    <location>
        <begin position="1"/>
        <end position="78"/>
    </location>
</feature>